<evidence type="ECO:0000313" key="9">
    <source>
        <dbReference type="EMBL" id="MBH0781005.1"/>
    </source>
</evidence>
<keyword evidence="3" id="KW-0134">Cell wall</keyword>
<keyword evidence="5" id="KW-0560">Oxidoreductase</keyword>
<comment type="caution">
    <text evidence="9">The sequence shown here is derived from an EMBL/GenBank/DDBJ whole genome shotgun (WGS) entry which is preliminary data.</text>
</comment>
<dbReference type="GO" id="GO:0032787">
    <property type="term" value="P:monocarboxylic acid metabolic process"/>
    <property type="evidence" value="ECO:0007669"/>
    <property type="project" value="UniProtKB-ARBA"/>
</dbReference>
<dbReference type="NCBIfam" id="NF009466">
    <property type="entry name" value="PRK12826.1-2"/>
    <property type="match status" value="1"/>
</dbReference>
<evidence type="ECO:0000256" key="6">
    <source>
        <dbReference type="ARBA" id="ARBA00040781"/>
    </source>
</evidence>
<dbReference type="InterPro" id="IPR036291">
    <property type="entry name" value="NAD(P)-bd_dom_sf"/>
</dbReference>
<reference evidence="9" key="1">
    <citation type="submission" date="2020-11" db="EMBL/GenBank/DDBJ databases">
        <title>Nocardia NEAU-351.nov., a novel actinomycete isolated from the cow dung.</title>
        <authorList>
            <person name="Zhang X."/>
        </authorList>
    </citation>
    <scope>NUCLEOTIDE SEQUENCE</scope>
    <source>
        <strain evidence="9">NEAU-351</strain>
    </source>
</reference>
<name>A0A931IIK0_9NOCA</name>
<evidence type="ECO:0000256" key="4">
    <source>
        <dbReference type="ARBA" id="ARBA00022857"/>
    </source>
</evidence>
<dbReference type="PROSITE" id="PS00061">
    <property type="entry name" value="ADH_SHORT"/>
    <property type="match status" value="1"/>
</dbReference>
<dbReference type="PANTHER" id="PTHR42879:SF2">
    <property type="entry name" value="3-OXOACYL-[ACYL-CARRIER-PROTEIN] REDUCTASE FABG"/>
    <property type="match status" value="1"/>
</dbReference>
<dbReference type="InterPro" id="IPR050259">
    <property type="entry name" value="SDR"/>
</dbReference>
<dbReference type="PRINTS" id="PR00080">
    <property type="entry name" value="SDRFAMILY"/>
</dbReference>
<dbReference type="AlphaFoldDB" id="A0A931IIK0"/>
<dbReference type="Gene3D" id="3.40.50.720">
    <property type="entry name" value="NAD(P)-binding Rossmann-like Domain"/>
    <property type="match status" value="1"/>
</dbReference>
<evidence type="ECO:0000256" key="7">
    <source>
        <dbReference type="ARBA" id="ARBA00047400"/>
    </source>
</evidence>
<keyword evidence="4" id="KW-0521">NADP</keyword>
<dbReference type="EMBL" id="JADMLG010000020">
    <property type="protein sequence ID" value="MBH0781005.1"/>
    <property type="molecule type" value="Genomic_DNA"/>
</dbReference>
<proteinExistence type="inferred from homology"/>
<dbReference type="FunFam" id="3.40.50.720:FF:000115">
    <property type="entry name" value="3-oxoacyl-[acyl-carrier-protein] reductase FabG"/>
    <property type="match status" value="1"/>
</dbReference>
<evidence type="ECO:0000256" key="5">
    <source>
        <dbReference type="ARBA" id="ARBA00023002"/>
    </source>
</evidence>
<keyword evidence="10" id="KW-1185">Reference proteome</keyword>
<evidence type="ECO:0000256" key="2">
    <source>
        <dbReference type="ARBA" id="ARBA00006484"/>
    </source>
</evidence>
<evidence type="ECO:0000313" key="10">
    <source>
        <dbReference type="Proteomes" id="UP000655751"/>
    </source>
</evidence>
<dbReference type="PANTHER" id="PTHR42879">
    <property type="entry name" value="3-OXOACYL-(ACYL-CARRIER-PROTEIN) REDUCTASE"/>
    <property type="match status" value="1"/>
</dbReference>
<dbReference type="SMART" id="SM00822">
    <property type="entry name" value="PKS_KR"/>
    <property type="match status" value="1"/>
</dbReference>
<dbReference type="SUPFAM" id="SSF51735">
    <property type="entry name" value="NAD(P)-binding Rossmann-fold domains"/>
    <property type="match status" value="1"/>
</dbReference>
<comment type="catalytic activity">
    <reaction evidence="7">
        <text>a (3R)-hydroxyacyl-[ACP] + NADP(+) = a 3-oxoacyl-[ACP] + NADPH + H(+)</text>
        <dbReference type="Rhea" id="RHEA:17397"/>
        <dbReference type="Rhea" id="RHEA-COMP:9916"/>
        <dbReference type="Rhea" id="RHEA-COMP:9945"/>
        <dbReference type="ChEBI" id="CHEBI:15378"/>
        <dbReference type="ChEBI" id="CHEBI:57783"/>
        <dbReference type="ChEBI" id="CHEBI:58349"/>
        <dbReference type="ChEBI" id="CHEBI:78776"/>
        <dbReference type="ChEBI" id="CHEBI:78827"/>
        <dbReference type="EC" id="1.1.1.100"/>
    </reaction>
    <physiologicalReaction direction="right-to-left" evidence="7">
        <dbReference type="Rhea" id="RHEA:17399"/>
    </physiologicalReaction>
</comment>
<dbReference type="InterPro" id="IPR020904">
    <property type="entry name" value="Sc_DH/Rdtase_CS"/>
</dbReference>
<dbReference type="GO" id="GO:0004316">
    <property type="term" value="F:3-oxoacyl-[acyl-carrier-protein] reductase (NADPH) activity"/>
    <property type="evidence" value="ECO:0007669"/>
    <property type="project" value="UniProtKB-EC"/>
</dbReference>
<dbReference type="RefSeq" id="WP_332839069.1">
    <property type="nucleotide sequence ID" value="NZ_JADMLG010000020.1"/>
</dbReference>
<dbReference type="InterPro" id="IPR002347">
    <property type="entry name" value="SDR_fam"/>
</dbReference>
<evidence type="ECO:0000259" key="8">
    <source>
        <dbReference type="SMART" id="SM00822"/>
    </source>
</evidence>
<gene>
    <name evidence="9" type="primary">fabG</name>
    <name evidence="9" type="ORF">IT779_32510</name>
</gene>
<dbReference type="Pfam" id="PF13561">
    <property type="entry name" value="adh_short_C2"/>
    <property type="match status" value="1"/>
</dbReference>
<accession>A0A931IIK0</accession>
<comment type="subcellular location">
    <subcellularLocation>
        <location evidence="1">Secreted</location>
        <location evidence="1">Cell wall</location>
    </subcellularLocation>
</comment>
<evidence type="ECO:0000256" key="1">
    <source>
        <dbReference type="ARBA" id="ARBA00004191"/>
    </source>
</evidence>
<keyword evidence="3" id="KW-0964">Secreted</keyword>
<dbReference type="InterPro" id="IPR057326">
    <property type="entry name" value="KR_dom"/>
</dbReference>
<dbReference type="PRINTS" id="PR00081">
    <property type="entry name" value="GDHRDH"/>
</dbReference>
<comment type="similarity">
    <text evidence="2">Belongs to the short-chain dehydrogenases/reductases (SDR) family.</text>
</comment>
<protein>
    <recommendedName>
        <fullName evidence="6">3-oxoacyl-[acyl-carrier-protein] reductase MabA</fullName>
    </recommendedName>
</protein>
<organism evidence="9 10">
    <name type="scientific">Nocardia bovistercoris</name>
    <dbReference type="NCBI Taxonomy" id="2785916"/>
    <lineage>
        <taxon>Bacteria</taxon>
        <taxon>Bacillati</taxon>
        <taxon>Actinomycetota</taxon>
        <taxon>Actinomycetes</taxon>
        <taxon>Mycobacteriales</taxon>
        <taxon>Nocardiaceae</taxon>
        <taxon>Nocardia</taxon>
    </lineage>
</organism>
<dbReference type="NCBIfam" id="NF005559">
    <property type="entry name" value="PRK07231.1"/>
    <property type="match status" value="1"/>
</dbReference>
<sequence length="251" mass="25830">MRVNRVAVVTGSARGIGAAVADRLIRDDIDVAVLDLDAEAARRTAAALEQAGGRATAVGVDVSDADSVRAAVDEVVDRFGTPGILVNNAGATRDNLLFYLSPADWDLVIDVNLRGTFLMTRAVAEHMAKIGWGRVVNVSSIAAVGNVGQANYSAAKAGIEGLTKTLALELGPLNVTVNAVAPGYVATEMTAALAAQTGRTVEEHQAQAAATIPLRRVGQPQDIADVVAFLASDHASFVSGQIIHVAGGPVC</sequence>
<dbReference type="Proteomes" id="UP000655751">
    <property type="component" value="Unassembled WGS sequence"/>
</dbReference>
<evidence type="ECO:0000256" key="3">
    <source>
        <dbReference type="ARBA" id="ARBA00022512"/>
    </source>
</evidence>
<feature type="domain" description="Ketoreductase" evidence="8">
    <location>
        <begin position="5"/>
        <end position="183"/>
    </location>
</feature>